<keyword evidence="3" id="KW-1185">Reference proteome</keyword>
<name>A0A8B8D1L4_CRAVI</name>
<dbReference type="RefSeq" id="XP_022321653.1">
    <property type="nucleotide sequence ID" value="XM_022465945.1"/>
</dbReference>
<evidence type="ECO:0000313" key="3">
    <source>
        <dbReference type="Proteomes" id="UP000694844"/>
    </source>
</evidence>
<sequence length="503" mass="57576">MSKENNCTNLTQTEQNESGERKPNVAANKEDSVLEEILKSTKNLPDEFETRIKDGFGDCKQEFERFKNKEDSVLEEILKSIKKLDEFETRIKDALGDSKQEFERFKNKEDSVLEEILKSTKNLPDEFETRIKDALGDCKQEFERFKNEATEPNEETKNAITSDLLHLETSIDEVEEGVRRNNTLLSCYTLLALKTILLVAIVGVYISNKSISEVGSCDLKTALDSIHLNYNFQPCAHSVMKDSSSSFYVLRLLEVVSNSCLALFIIIVICLSHCRNENRYLFSIRKIRIIVIFCAGIGALPFFVADCGTYLRSVEKMSEKKTEIDFRQLQSLLLSSLEENYKSDNITAGDMMSTSWNIFFIRYDCCAVREVQGTSNDFDNTPWCTTSGSCQATFSQIPKTCCKYVTQDDYQNAPSLCHASVNPGTYKQNCIGRLRKLSVYNIEEWQVLEFWIFLSIKLLLQALTIVLSVGLLVCEFFFNKCKRKTIRGNRRNQEDNSQFTILP</sequence>
<feature type="transmembrane region" description="Helical" evidence="2">
    <location>
        <begin position="450"/>
        <end position="478"/>
    </location>
</feature>
<accession>A0A8B8D1L4</accession>
<feature type="transmembrane region" description="Helical" evidence="2">
    <location>
        <begin position="289"/>
        <end position="311"/>
    </location>
</feature>
<feature type="transmembrane region" description="Helical" evidence="2">
    <location>
        <begin position="248"/>
        <end position="269"/>
    </location>
</feature>
<keyword evidence="2" id="KW-1133">Transmembrane helix</keyword>
<dbReference type="AlphaFoldDB" id="A0A8B8D1L4"/>
<feature type="compositionally biased region" description="Basic and acidic residues" evidence="1">
    <location>
        <begin position="18"/>
        <end position="30"/>
    </location>
</feature>
<dbReference type="RefSeq" id="XP_022321654.1">
    <property type="nucleotide sequence ID" value="XM_022465946.1"/>
</dbReference>
<dbReference type="Proteomes" id="UP000694844">
    <property type="component" value="Chromosome 3"/>
</dbReference>
<dbReference type="RefSeq" id="XP_022321652.1">
    <property type="nucleotide sequence ID" value="XM_022465944.1"/>
</dbReference>
<protein>
    <submittedName>
        <fullName evidence="4 5">Uncharacterized protein LOC111123550 isoform X1</fullName>
    </submittedName>
</protein>
<feature type="transmembrane region" description="Helical" evidence="2">
    <location>
        <begin position="185"/>
        <end position="206"/>
    </location>
</feature>
<evidence type="ECO:0000256" key="2">
    <source>
        <dbReference type="SAM" id="Phobius"/>
    </source>
</evidence>
<dbReference type="KEGG" id="cvn:111123550"/>
<evidence type="ECO:0000313" key="5">
    <source>
        <dbReference type="RefSeq" id="XP_022321653.1"/>
    </source>
</evidence>
<dbReference type="RefSeq" id="XP_022321655.1">
    <property type="nucleotide sequence ID" value="XM_022465947.1"/>
</dbReference>
<proteinExistence type="predicted"/>
<dbReference type="OrthoDB" id="6133340at2759"/>
<keyword evidence="2" id="KW-0812">Transmembrane</keyword>
<keyword evidence="2" id="KW-0472">Membrane</keyword>
<gene>
    <name evidence="4 5 6 7" type="primary">LOC111123550</name>
</gene>
<dbReference type="GeneID" id="111123550"/>
<feature type="compositionally biased region" description="Polar residues" evidence="1">
    <location>
        <begin position="1"/>
        <end position="16"/>
    </location>
</feature>
<organism evidence="3 7">
    <name type="scientific">Crassostrea virginica</name>
    <name type="common">Eastern oyster</name>
    <dbReference type="NCBI Taxonomy" id="6565"/>
    <lineage>
        <taxon>Eukaryota</taxon>
        <taxon>Metazoa</taxon>
        <taxon>Spiralia</taxon>
        <taxon>Lophotrochozoa</taxon>
        <taxon>Mollusca</taxon>
        <taxon>Bivalvia</taxon>
        <taxon>Autobranchia</taxon>
        <taxon>Pteriomorphia</taxon>
        <taxon>Ostreida</taxon>
        <taxon>Ostreoidea</taxon>
        <taxon>Ostreidae</taxon>
        <taxon>Crassostrea</taxon>
    </lineage>
</organism>
<reference evidence="4 5" key="1">
    <citation type="submission" date="2025-04" db="UniProtKB">
        <authorList>
            <consortium name="RefSeq"/>
        </authorList>
    </citation>
    <scope>IDENTIFICATION</scope>
    <source>
        <tissue evidence="4 5">Whole sample</tissue>
    </source>
</reference>
<evidence type="ECO:0000256" key="1">
    <source>
        <dbReference type="SAM" id="MobiDB-lite"/>
    </source>
</evidence>
<evidence type="ECO:0000313" key="4">
    <source>
        <dbReference type="RefSeq" id="XP_022321652.1"/>
    </source>
</evidence>
<evidence type="ECO:0000313" key="7">
    <source>
        <dbReference type="RefSeq" id="XP_022321655.1"/>
    </source>
</evidence>
<feature type="region of interest" description="Disordered" evidence="1">
    <location>
        <begin position="1"/>
        <end position="30"/>
    </location>
</feature>
<evidence type="ECO:0000313" key="6">
    <source>
        <dbReference type="RefSeq" id="XP_022321654.1"/>
    </source>
</evidence>